<evidence type="ECO:0000313" key="3">
    <source>
        <dbReference type="EMBL" id="TWU00267.1"/>
    </source>
</evidence>
<feature type="signal peptide" evidence="2">
    <location>
        <begin position="1"/>
        <end position="24"/>
    </location>
</feature>
<evidence type="ECO:0000256" key="2">
    <source>
        <dbReference type="SAM" id="SignalP"/>
    </source>
</evidence>
<proteinExistence type="predicted"/>
<comment type="caution">
    <text evidence="3">The sequence shown here is derived from an EMBL/GenBank/DDBJ whole genome shotgun (WGS) entry which is preliminary data.</text>
</comment>
<sequence length="1498" mass="148872" precursor="true">MKATLAFLLCLVLGLVLGAAPAQAVIIVSGTDSGSYDSSGGAGSVDYSLQGSGNALVFGTYIDNNYTPSSIQFGGMAADGFVQDGRTSLFYFYDPAATGSFSFDVTAGSTNSAFFIYELSNVDTSVVPDLGTGTSITTTSDNRFITSFVGVNNADGSVLTSTGVQSLFGVGNANGATGGGAIGAGIADELATGVAGLNTLTWDFGGNGFGQGDVSAAFVGLAGGPVSWSFNGGGNWSDNGNWNGGAPSSGGEALLGNVLSAANSPATIVLDTPGINLSKLTISNPNRYLIAGPQTLTLSGDSEISVGGGTHEISATITGSSGFVKSGGDNLILSGTNTFTGGTNVLGGSLQLASSGALPGDVSLAAAGELSFVEGYNGAFAGNISGSGAVVLANSLTTETVTFNGAQSMSGTIDINGGTLAIGDSGALGTADGTLATRTRISGDELGGVEDTGKLALTGGVNIASEFLVLGPRANAAIDAVHLTSAGSNSWAGNIKGEATGAQYNIESTSGTLTLSGTLSAPEGGGGAVAYVFSGAGNTNLSGRITDAETNASGEQFVGAPNAEDNVSLIKRGSGTLTIGTASTLQSDYWQAGTVVEGGTLEVLSNGANGGELWGPVEVRGGAVLDVDHFSNYSTQVDQLFSGAGTIRAQTLSLFDDALVSPGDDGVGTLTVNGSVVMNGGGGGGGTLQFELGDTTTIGDSDRISVSGNLTTAGGTPNMTVSVVAAEGSLAAGQYTLISHGGGAINVSGLTPAFLDSLGNPLTTRQSLAISSTSGAVNLDVTGTAGNLTWTGANGTAWNKNTSQNWTDGSPQVFFDLDQVTFNDTAGANSTVDISGEDVYPSVVTFNSSTGNTYTLTGTNGFGGQTPINLTGDVTVSLGNTNTLEGDISLAAGTTLEINGGTHTFSGEISGAGALVFQTGANLDGVNTYTGPVTINGGTIFPISPTAFGTADAGTTLNGGSIWYNFQNVAVAEPMTFNGGSIIVAGNAASAVSFSGPVTVNAGGGTFLVNGGLGDDALAITNEVSGSASGAVTVNVGPNSVATLTANVTNNGTLSKVGTGTLAIGASAAVSSPMIEVNGGTLDVTAKPSLVLADGQMLTGNLSTVSGNVTAGSGSTIRVGGAGLPLSDAVYVDASWGAVDSNTTLVGGGVLTPINNVFGNQPEWNARSPFGNGGSVLQGQTGEANPNSAPVLVTTVDGLQPSQEYEVWVNYWNDGSGWRVLAGDSESNLTLYEPANSVAASTLTYPTLVLTTEGNRTMLAGSLGTFTANAMGEIEVFIDESSATGGGNRAWYDGLSVSVQEIIGATLTVTGDVSMDGGSTLSLDLGTPVNSDLLSVTGNLEASGTLDLTLDGQAPDPSLGDVFNVLDFATASGSFDSIFVPGLGADLTWDTTSLFTTGELSVVAFDGLLGDFNDDGIVNAGDYTVWRDNLGTSFDLNGNGNELADSTGLVDMADYKIWASNYGAVATSLTLSVPEPSALVLVLAAAGLFASRRRGALN</sequence>
<gene>
    <name evidence="3" type="ORF">Pla108_12150</name>
</gene>
<reference evidence="3 4" key="1">
    <citation type="submission" date="2019-02" db="EMBL/GenBank/DDBJ databases">
        <title>Deep-cultivation of Planctomycetes and their phenomic and genomic characterization uncovers novel biology.</title>
        <authorList>
            <person name="Wiegand S."/>
            <person name="Jogler M."/>
            <person name="Boedeker C."/>
            <person name="Pinto D."/>
            <person name="Vollmers J."/>
            <person name="Rivas-Marin E."/>
            <person name="Kohn T."/>
            <person name="Peeters S.H."/>
            <person name="Heuer A."/>
            <person name="Rast P."/>
            <person name="Oberbeckmann S."/>
            <person name="Bunk B."/>
            <person name="Jeske O."/>
            <person name="Meyerdierks A."/>
            <person name="Storesund J.E."/>
            <person name="Kallscheuer N."/>
            <person name="Luecker S."/>
            <person name="Lage O.M."/>
            <person name="Pohl T."/>
            <person name="Merkel B.J."/>
            <person name="Hornburger P."/>
            <person name="Mueller R.-W."/>
            <person name="Bruemmer F."/>
            <person name="Labrenz M."/>
            <person name="Spormann A.M."/>
            <person name="Op Den Camp H."/>
            <person name="Overmann J."/>
            <person name="Amann R."/>
            <person name="Jetten M.S.M."/>
            <person name="Mascher T."/>
            <person name="Medema M.H."/>
            <person name="Devos D.P."/>
            <person name="Kaster A.-K."/>
            <person name="Ovreas L."/>
            <person name="Rohde M."/>
            <person name="Galperin M.Y."/>
            <person name="Jogler C."/>
        </authorList>
    </citation>
    <scope>NUCLEOTIDE SEQUENCE [LARGE SCALE GENOMIC DNA]</scope>
    <source>
        <strain evidence="3 4">Pla108</strain>
    </source>
</reference>
<feature type="chain" id="PRO_5022909185" evidence="2">
    <location>
        <begin position="25"/>
        <end position="1498"/>
    </location>
</feature>
<accession>A0A5C6ALD1</accession>
<organism evidence="3 4">
    <name type="scientific">Botrimarina colliarenosi</name>
    <dbReference type="NCBI Taxonomy" id="2528001"/>
    <lineage>
        <taxon>Bacteria</taxon>
        <taxon>Pseudomonadati</taxon>
        <taxon>Planctomycetota</taxon>
        <taxon>Planctomycetia</taxon>
        <taxon>Pirellulales</taxon>
        <taxon>Lacipirellulaceae</taxon>
        <taxon>Botrimarina</taxon>
    </lineage>
</organism>
<name>A0A5C6ALD1_9BACT</name>
<dbReference type="InterPro" id="IPR013425">
    <property type="entry name" value="Autotrns_rpt"/>
</dbReference>
<dbReference type="NCBIfam" id="TIGR02595">
    <property type="entry name" value="PEP_CTERM"/>
    <property type="match status" value="1"/>
</dbReference>
<dbReference type="Proteomes" id="UP000317421">
    <property type="component" value="Unassembled WGS sequence"/>
</dbReference>
<keyword evidence="1 2" id="KW-0732">Signal</keyword>
<evidence type="ECO:0000313" key="4">
    <source>
        <dbReference type="Proteomes" id="UP000317421"/>
    </source>
</evidence>
<keyword evidence="4" id="KW-1185">Reference proteome</keyword>
<dbReference type="EMBL" id="SJPR01000001">
    <property type="protein sequence ID" value="TWU00267.1"/>
    <property type="molecule type" value="Genomic_DNA"/>
</dbReference>
<dbReference type="InterPro" id="IPR013424">
    <property type="entry name" value="Ice-binding_C"/>
</dbReference>
<protein>
    <submittedName>
        <fullName evidence="3">Autotransporter-associated beta strand repeat protein</fullName>
    </submittedName>
</protein>
<evidence type="ECO:0000256" key="1">
    <source>
        <dbReference type="ARBA" id="ARBA00022729"/>
    </source>
</evidence>
<dbReference type="RefSeq" id="WP_197526280.1">
    <property type="nucleotide sequence ID" value="NZ_SJPR01000001.1"/>
</dbReference>
<dbReference type="NCBIfam" id="TIGR02601">
    <property type="entry name" value="autotrns_rpt"/>
    <property type="match status" value="1"/>
</dbReference>
<dbReference type="Pfam" id="PF12951">
    <property type="entry name" value="PATR"/>
    <property type="match status" value="4"/>
</dbReference>